<feature type="region of interest" description="Disordered" evidence="1">
    <location>
        <begin position="164"/>
        <end position="184"/>
    </location>
</feature>
<protein>
    <submittedName>
        <fullName evidence="2">Uncharacterized protein</fullName>
    </submittedName>
</protein>
<dbReference type="RefSeq" id="WP_177962875.1">
    <property type="nucleotide sequence ID" value="NZ_JBBMEX010000003.1"/>
</dbReference>
<dbReference type="Proteomes" id="UP001454489">
    <property type="component" value="Unassembled WGS sequence"/>
</dbReference>
<comment type="caution">
    <text evidence="2">The sequence shown here is derived from an EMBL/GenBank/DDBJ whole genome shotgun (WGS) entry which is preliminary data.</text>
</comment>
<reference evidence="2 3" key="1">
    <citation type="submission" date="2024-03" db="EMBL/GenBank/DDBJ databases">
        <title>Human intestinal bacterial collection.</title>
        <authorList>
            <person name="Pauvert C."/>
            <person name="Hitch T.C.A."/>
            <person name="Clavel T."/>
        </authorList>
    </citation>
    <scope>NUCLEOTIDE SEQUENCE [LARGE SCALE GENOMIC DNA]</scope>
    <source>
        <strain evidence="2 3">CLA-AA-H185</strain>
    </source>
</reference>
<dbReference type="EMBL" id="JBBMEX010000003">
    <property type="protein sequence ID" value="MEQ2557168.1"/>
    <property type="molecule type" value="Genomic_DNA"/>
</dbReference>
<accession>A0ABV1HCD5</accession>
<evidence type="ECO:0000313" key="3">
    <source>
        <dbReference type="Proteomes" id="UP001454489"/>
    </source>
</evidence>
<evidence type="ECO:0000256" key="1">
    <source>
        <dbReference type="SAM" id="MobiDB-lite"/>
    </source>
</evidence>
<gene>
    <name evidence="2" type="ORF">WMO43_04650</name>
</gene>
<feature type="region of interest" description="Disordered" evidence="1">
    <location>
        <begin position="93"/>
        <end position="126"/>
    </location>
</feature>
<sequence length="184" mass="21010">MQIKYTNGIGWGSNMLKSSQEKLQRQAERDSKVAFFEAQKENLKNRESLDLDDIAKKLELLHSYDDQIAAAKQEYNSSQMFHVMDEAIERGEQMAKEAKKNEPKTEEERREEAIKEANGTEDSEGMLSEILDEQLDTISDDNGTDTLVISGKGMEYCKQLYAAESENQTEEADAENLRLKSMQK</sequence>
<name>A0ABV1HCD5_9FIRM</name>
<organism evidence="2 3">
    <name type="scientific">Maccoyibacter intestinihominis</name>
    <dbReference type="NCBI Taxonomy" id="3133499"/>
    <lineage>
        <taxon>Bacteria</taxon>
        <taxon>Bacillati</taxon>
        <taxon>Bacillota</taxon>
        <taxon>Clostridia</taxon>
        <taxon>Lachnospirales</taxon>
        <taxon>Lachnospiraceae</taxon>
        <taxon>Maccoyibacter</taxon>
    </lineage>
</organism>
<evidence type="ECO:0000313" key="2">
    <source>
        <dbReference type="EMBL" id="MEQ2557168.1"/>
    </source>
</evidence>
<feature type="compositionally biased region" description="Basic and acidic residues" evidence="1">
    <location>
        <begin position="93"/>
        <end position="115"/>
    </location>
</feature>
<keyword evidence="3" id="KW-1185">Reference proteome</keyword>
<proteinExistence type="predicted"/>